<keyword evidence="3" id="KW-1185">Reference proteome</keyword>
<organism evidence="2 3">
    <name type="scientific">Lwoffella lincolnii</name>
    <dbReference type="NCBI Taxonomy" id="90241"/>
    <lineage>
        <taxon>Bacteria</taxon>
        <taxon>Pseudomonadati</taxon>
        <taxon>Pseudomonadota</taxon>
        <taxon>Gammaproteobacteria</taxon>
        <taxon>Moraxellales</taxon>
        <taxon>Moraxellaceae</taxon>
        <taxon>Lwoffella</taxon>
    </lineage>
</organism>
<reference evidence="2 3" key="1">
    <citation type="submission" date="2017-02" db="EMBL/GenBank/DDBJ databases">
        <title>Draft genome sequence of Moraxella lincolnii CCUG 9405T type strain.</title>
        <authorList>
            <person name="Salva-Serra F."/>
            <person name="Engstrom-Jakobsson H."/>
            <person name="Thorell K."/>
            <person name="Jaen-Luchoro D."/>
            <person name="Gonzales-Siles L."/>
            <person name="Karlsson R."/>
            <person name="Yazdan S."/>
            <person name="Boulund F."/>
            <person name="Johnning A."/>
            <person name="Engstrand L."/>
            <person name="Kristiansson E."/>
            <person name="Moore E."/>
        </authorList>
    </citation>
    <scope>NUCLEOTIDE SEQUENCE [LARGE SCALE GENOMIC DNA]</scope>
    <source>
        <strain evidence="2 3">CCUG 9405</strain>
    </source>
</reference>
<comment type="caution">
    <text evidence="2">The sequence shown here is derived from an EMBL/GenBank/DDBJ whole genome shotgun (WGS) entry which is preliminary data.</text>
</comment>
<dbReference type="Proteomes" id="UP000191094">
    <property type="component" value="Unassembled WGS sequence"/>
</dbReference>
<gene>
    <name evidence="2" type="ORF">B0682_06275</name>
</gene>
<dbReference type="EMBL" id="MUYT01000007">
    <property type="protein sequence ID" value="OOS20726.1"/>
    <property type="molecule type" value="Genomic_DNA"/>
</dbReference>
<keyword evidence="1" id="KW-0812">Transmembrane</keyword>
<evidence type="ECO:0000313" key="3">
    <source>
        <dbReference type="Proteomes" id="UP000191094"/>
    </source>
</evidence>
<keyword evidence="1" id="KW-0472">Membrane</keyword>
<evidence type="ECO:0000313" key="2">
    <source>
        <dbReference type="EMBL" id="OOS20726.1"/>
    </source>
</evidence>
<accession>A0A1T0CEF4</accession>
<name>A0A1T0CEF4_9GAMM</name>
<dbReference type="AlphaFoldDB" id="A0A1T0CEF4"/>
<feature type="transmembrane region" description="Helical" evidence="1">
    <location>
        <begin position="50"/>
        <end position="70"/>
    </location>
</feature>
<sequence length="81" mass="9814">MGMIFWIAMYLLSSLFYKWVLSWGGAKIIEGWKSFFLIGWFALDWNSEQIRLYALIGWLVTTVIFIIGCFNSQFREEYFWY</sequence>
<keyword evidence="1" id="KW-1133">Transmembrane helix</keyword>
<proteinExistence type="predicted"/>
<evidence type="ECO:0000256" key="1">
    <source>
        <dbReference type="SAM" id="Phobius"/>
    </source>
</evidence>
<protein>
    <submittedName>
        <fullName evidence="2">Uncharacterized protein</fullName>
    </submittedName>
</protein>
<dbReference type="OrthoDB" id="8611964at2"/>